<reference evidence="8 9" key="1">
    <citation type="submission" date="2019-06" db="EMBL/GenBank/DDBJ databases">
        <title>Genomic insights into carbon and energy metabolism of Deferribacter autotrophicus revealed new metabolic traits in the phylum Deferribacteres.</title>
        <authorList>
            <person name="Slobodkin A.I."/>
            <person name="Slobodkina G.B."/>
            <person name="Allioux M."/>
            <person name="Alain K."/>
            <person name="Jebbar M."/>
            <person name="Shadrin V."/>
            <person name="Kublanov I.V."/>
            <person name="Toshchakov S.V."/>
            <person name="Bonch-Osmolovskaya E.A."/>
        </authorList>
    </citation>
    <scope>NUCLEOTIDE SEQUENCE [LARGE SCALE GENOMIC DNA]</scope>
    <source>
        <strain evidence="8 9">SL50</strain>
    </source>
</reference>
<evidence type="ECO:0000313" key="9">
    <source>
        <dbReference type="Proteomes" id="UP000322876"/>
    </source>
</evidence>
<dbReference type="GO" id="GO:0070497">
    <property type="term" value="F:6-carboxytetrahydropterin synthase activity"/>
    <property type="evidence" value="ECO:0007669"/>
    <property type="project" value="UniProtKB-EC"/>
</dbReference>
<feature type="binding site" evidence="7">
    <location>
        <position position="14"/>
    </location>
    <ligand>
        <name>Zn(2+)</name>
        <dbReference type="ChEBI" id="CHEBI:29105"/>
    </ligand>
</feature>
<sequence>MYRLRVIDSFASAHFLRNYEGKCENLHGHNWRVEVYLEGDKLNETGLLVDFKEIKKELKKILDELDHIFLNEHEYFKNVNPTSENIAKYIYDKMKEKFENLMKSVVVWESDNAAAEYFE</sequence>
<comment type="similarity">
    <text evidence="2 5">Belongs to the PTPS family. QueD subfamily.</text>
</comment>
<evidence type="ECO:0000256" key="1">
    <source>
        <dbReference type="ARBA" id="ARBA00005061"/>
    </source>
</evidence>
<dbReference type="EC" id="4.-.-.-" evidence="5"/>
<name>A0A5A8F772_9BACT</name>
<keyword evidence="5 7" id="KW-0862">Zinc</keyword>
<accession>A0A5A8F772</accession>
<feature type="active site" description="Proton acceptor" evidence="6">
    <location>
        <position position="23"/>
    </location>
</feature>
<dbReference type="NCBIfam" id="TIGR03367">
    <property type="entry name" value="queuosine_QueD"/>
    <property type="match status" value="1"/>
</dbReference>
<comment type="caution">
    <text evidence="8">The sequence shown here is derived from an EMBL/GenBank/DDBJ whole genome shotgun (WGS) entry which is preliminary data.</text>
</comment>
<dbReference type="PANTHER" id="PTHR12589">
    <property type="entry name" value="PYRUVOYL TETRAHYDROBIOPTERIN SYNTHASE"/>
    <property type="match status" value="1"/>
</dbReference>
<organism evidence="8 9">
    <name type="scientific">Deferribacter autotrophicus</name>
    <dbReference type="NCBI Taxonomy" id="500465"/>
    <lineage>
        <taxon>Bacteria</taxon>
        <taxon>Pseudomonadati</taxon>
        <taxon>Deferribacterota</taxon>
        <taxon>Deferribacteres</taxon>
        <taxon>Deferribacterales</taxon>
        <taxon>Deferribacteraceae</taxon>
        <taxon>Deferribacter</taxon>
    </lineage>
</organism>
<feature type="active site" description="Charge relay system" evidence="6">
    <location>
        <position position="109"/>
    </location>
</feature>
<feature type="active site" description="Charge relay system" evidence="6">
    <location>
        <position position="67"/>
    </location>
</feature>
<evidence type="ECO:0000313" key="8">
    <source>
        <dbReference type="EMBL" id="KAA0259174.1"/>
    </source>
</evidence>
<evidence type="ECO:0000256" key="7">
    <source>
        <dbReference type="PIRSR" id="PIRSR006113-2"/>
    </source>
</evidence>
<keyword evidence="5" id="KW-0456">Lyase</keyword>
<proteinExistence type="inferred from homology"/>
<feature type="binding site" evidence="7">
    <location>
        <position position="27"/>
    </location>
    <ligand>
        <name>Zn(2+)</name>
        <dbReference type="ChEBI" id="CHEBI:29105"/>
    </ligand>
</feature>
<dbReference type="RefSeq" id="WP_149265429.1">
    <property type="nucleotide sequence ID" value="NZ_VFJB01000002.1"/>
</dbReference>
<evidence type="ECO:0000256" key="6">
    <source>
        <dbReference type="PIRSR" id="PIRSR006113-1"/>
    </source>
</evidence>
<dbReference type="GO" id="GO:0008616">
    <property type="term" value="P:tRNA queuosine(34) biosynthetic process"/>
    <property type="evidence" value="ECO:0007669"/>
    <property type="project" value="UniProtKB-KW"/>
</dbReference>
<dbReference type="EMBL" id="VFJB01000002">
    <property type="protein sequence ID" value="KAA0259174.1"/>
    <property type="molecule type" value="Genomic_DNA"/>
</dbReference>
<dbReference type="Gene3D" id="3.30.479.10">
    <property type="entry name" value="6-pyruvoyl tetrahydropterin synthase/QueD"/>
    <property type="match status" value="1"/>
</dbReference>
<gene>
    <name evidence="8" type="primary">queD</name>
    <name evidence="8" type="ORF">FHQ18_01620</name>
</gene>
<evidence type="ECO:0000256" key="2">
    <source>
        <dbReference type="ARBA" id="ARBA00008900"/>
    </source>
</evidence>
<feature type="binding site" evidence="7">
    <location>
        <position position="29"/>
    </location>
    <ligand>
        <name>Zn(2+)</name>
        <dbReference type="ChEBI" id="CHEBI:29105"/>
    </ligand>
</feature>
<evidence type="ECO:0000256" key="3">
    <source>
        <dbReference type="ARBA" id="ARBA00018141"/>
    </source>
</evidence>
<evidence type="ECO:0000256" key="5">
    <source>
        <dbReference type="PIRNR" id="PIRNR006113"/>
    </source>
</evidence>
<dbReference type="InterPro" id="IPR007115">
    <property type="entry name" value="6-PTP_synth/QueD"/>
</dbReference>
<protein>
    <recommendedName>
        <fullName evidence="3 5">6-carboxy-5,6,7,8-tetrahydropterin synthase</fullName>
        <ecNumber evidence="5">4.-.-.-</ecNumber>
    </recommendedName>
</protein>
<keyword evidence="5" id="KW-0671">Queuosine biosynthesis</keyword>
<dbReference type="PANTHER" id="PTHR12589:SF8">
    <property type="entry name" value="6-CARBOXY-5,6,7,8-TETRAHYDROPTERIN SYNTHASE"/>
    <property type="match status" value="1"/>
</dbReference>
<comment type="cofactor">
    <cofactor evidence="5 7">
        <name>Zn(2+)</name>
        <dbReference type="ChEBI" id="CHEBI:29105"/>
    </cofactor>
    <text evidence="5 7">Binds 1 zinc ion per subunit.</text>
</comment>
<dbReference type="Proteomes" id="UP000322876">
    <property type="component" value="Unassembled WGS sequence"/>
</dbReference>
<dbReference type="OrthoDB" id="9804698at2"/>
<dbReference type="SUPFAM" id="SSF55620">
    <property type="entry name" value="Tetrahydrobiopterin biosynthesis enzymes-like"/>
    <property type="match status" value="1"/>
</dbReference>
<dbReference type="AlphaFoldDB" id="A0A5A8F772"/>
<dbReference type="UniPathway" id="UPA00391"/>
<dbReference type="Pfam" id="PF01242">
    <property type="entry name" value="PTPS"/>
    <property type="match status" value="1"/>
</dbReference>
<comment type="pathway">
    <text evidence="1 5">Purine metabolism; 7-cyano-7-deazaguanine biosynthesis.</text>
</comment>
<evidence type="ECO:0000256" key="4">
    <source>
        <dbReference type="ARBA" id="ARBA00048807"/>
    </source>
</evidence>
<keyword evidence="9" id="KW-1185">Reference proteome</keyword>
<dbReference type="PIRSF" id="PIRSF006113">
    <property type="entry name" value="PTP_synth"/>
    <property type="match status" value="1"/>
</dbReference>
<comment type="catalytic activity">
    <reaction evidence="4 5">
        <text>7,8-dihydroneopterin 3'-triphosphate + H2O = 6-carboxy-5,6,7,8-tetrahydropterin + triphosphate + acetaldehyde + 2 H(+)</text>
        <dbReference type="Rhea" id="RHEA:27966"/>
        <dbReference type="ChEBI" id="CHEBI:15343"/>
        <dbReference type="ChEBI" id="CHEBI:15377"/>
        <dbReference type="ChEBI" id="CHEBI:15378"/>
        <dbReference type="ChEBI" id="CHEBI:18036"/>
        <dbReference type="ChEBI" id="CHEBI:58462"/>
        <dbReference type="ChEBI" id="CHEBI:61032"/>
        <dbReference type="EC" id="4.1.2.50"/>
    </reaction>
</comment>
<keyword evidence="5 7" id="KW-0479">Metal-binding</keyword>
<dbReference type="InterPro" id="IPR038418">
    <property type="entry name" value="6-PTP_synth/QueD_sf"/>
</dbReference>
<dbReference type="GO" id="GO:0046872">
    <property type="term" value="F:metal ion binding"/>
    <property type="evidence" value="ECO:0007669"/>
    <property type="project" value="UniProtKB-KW"/>
</dbReference>